<comment type="caution">
    <text evidence="4">The sequence shown here is derived from an EMBL/GenBank/DDBJ whole genome shotgun (WGS) entry which is preliminary data.</text>
</comment>
<name>A0AAV4GXB8_9GAST</name>
<dbReference type="EMBL" id="BMAT01008675">
    <property type="protein sequence ID" value="GFR90548.1"/>
    <property type="molecule type" value="Genomic_DNA"/>
</dbReference>
<evidence type="ECO:0000256" key="1">
    <source>
        <dbReference type="ARBA" id="ARBA00023125"/>
    </source>
</evidence>
<gene>
    <name evidence="4" type="ORF">ElyMa_004306500</name>
</gene>
<dbReference type="PROSITE" id="PS51253">
    <property type="entry name" value="HTH_CENPB"/>
    <property type="match status" value="1"/>
</dbReference>
<keyword evidence="5" id="KW-1185">Reference proteome</keyword>
<dbReference type="InterPro" id="IPR007889">
    <property type="entry name" value="HTH_Psq"/>
</dbReference>
<reference evidence="4 5" key="1">
    <citation type="journal article" date="2021" name="Elife">
        <title>Chloroplast acquisition without the gene transfer in kleptoplastic sea slugs, Plakobranchus ocellatus.</title>
        <authorList>
            <person name="Maeda T."/>
            <person name="Takahashi S."/>
            <person name="Yoshida T."/>
            <person name="Shimamura S."/>
            <person name="Takaki Y."/>
            <person name="Nagai Y."/>
            <person name="Toyoda A."/>
            <person name="Suzuki Y."/>
            <person name="Arimoto A."/>
            <person name="Ishii H."/>
            <person name="Satoh N."/>
            <person name="Nishiyama T."/>
            <person name="Hasebe M."/>
            <person name="Maruyama T."/>
            <person name="Minagawa J."/>
            <person name="Obokata J."/>
            <person name="Shigenobu S."/>
        </authorList>
    </citation>
    <scope>NUCLEOTIDE SEQUENCE [LARGE SCALE GENOMIC DNA]</scope>
</reference>
<feature type="domain" description="HTH CENPB-type" evidence="3">
    <location>
        <begin position="63"/>
        <end position="141"/>
    </location>
</feature>
<dbReference type="Pfam" id="PF05225">
    <property type="entry name" value="HTH_psq"/>
    <property type="match status" value="1"/>
</dbReference>
<accession>A0AAV4GXB8</accession>
<evidence type="ECO:0000313" key="4">
    <source>
        <dbReference type="EMBL" id="GFR90548.1"/>
    </source>
</evidence>
<keyword evidence="1" id="KW-0238">DNA-binding</keyword>
<proteinExistence type="predicted"/>
<dbReference type="GO" id="GO:0003677">
    <property type="term" value="F:DNA binding"/>
    <property type="evidence" value="ECO:0007669"/>
    <property type="project" value="UniProtKB-KW"/>
</dbReference>
<dbReference type="Pfam" id="PF03221">
    <property type="entry name" value="HTH_Tnp_Tc5"/>
    <property type="match status" value="1"/>
</dbReference>
<sequence length="183" mass="21256">MPRHYVRKTNAGLVSHIQMQVAVQAVQDGMPLRKAAEEYNVSKSTLHRYVEAKKKDPQKQLVPNYTHRQVFTADEERDLAKYIIECSDMFYGLSPKQARELAYDMAVENNKKMPESWIEKKSAGKEWLIHFMERNTTLSLRSPEATSLARASAFNKVNVDRFLWTAERKGQSNRSECFHHLQP</sequence>
<dbReference type="Gene3D" id="1.10.10.60">
    <property type="entry name" value="Homeodomain-like"/>
    <property type="match status" value="1"/>
</dbReference>
<dbReference type="AlphaFoldDB" id="A0AAV4GXB8"/>
<evidence type="ECO:0000256" key="2">
    <source>
        <dbReference type="ARBA" id="ARBA00023242"/>
    </source>
</evidence>
<organism evidence="4 5">
    <name type="scientific">Elysia marginata</name>
    <dbReference type="NCBI Taxonomy" id="1093978"/>
    <lineage>
        <taxon>Eukaryota</taxon>
        <taxon>Metazoa</taxon>
        <taxon>Spiralia</taxon>
        <taxon>Lophotrochozoa</taxon>
        <taxon>Mollusca</taxon>
        <taxon>Gastropoda</taxon>
        <taxon>Heterobranchia</taxon>
        <taxon>Euthyneura</taxon>
        <taxon>Panpulmonata</taxon>
        <taxon>Sacoglossa</taxon>
        <taxon>Placobranchoidea</taxon>
        <taxon>Plakobranchidae</taxon>
        <taxon>Elysia</taxon>
    </lineage>
</organism>
<protein>
    <submittedName>
        <fullName evidence="4">Transposase</fullName>
    </submittedName>
</protein>
<dbReference type="InterPro" id="IPR006600">
    <property type="entry name" value="HTH_CenpB_DNA-bd_dom"/>
</dbReference>
<keyword evidence="2" id="KW-0539">Nucleus</keyword>
<dbReference type="Proteomes" id="UP000762676">
    <property type="component" value="Unassembled WGS sequence"/>
</dbReference>
<evidence type="ECO:0000259" key="3">
    <source>
        <dbReference type="PROSITE" id="PS51253"/>
    </source>
</evidence>
<dbReference type="SUPFAM" id="SSF46689">
    <property type="entry name" value="Homeodomain-like"/>
    <property type="match status" value="1"/>
</dbReference>
<dbReference type="InterPro" id="IPR009057">
    <property type="entry name" value="Homeodomain-like_sf"/>
</dbReference>
<evidence type="ECO:0000313" key="5">
    <source>
        <dbReference type="Proteomes" id="UP000762676"/>
    </source>
</evidence>